<evidence type="ECO:0000256" key="1">
    <source>
        <dbReference type="SAM" id="MobiDB-lite"/>
    </source>
</evidence>
<name>A0AAE1SL29_9SOLA</name>
<dbReference type="InterPro" id="IPR001611">
    <property type="entry name" value="Leu-rich_rpt"/>
</dbReference>
<dbReference type="Proteomes" id="UP001291623">
    <property type="component" value="Unassembled WGS sequence"/>
</dbReference>
<proteinExistence type="predicted"/>
<organism evidence="2 3">
    <name type="scientific">Anisodus tanguticus</name>
    <dbReference type="NCBI Taxonomy" id="243964"/>
    <lineage>
        <taxon>Eukaryota</taxon>
        <taxon>Viridiplantae</taxon>
        <taxon>Streptophyta</taxon>
        <taxon>Embryophyta</taxon>
        <taxon>Tracheophyta</taxon>
        <taxon>Spermatophyta</taxon>
        <taxon>Magnoliopsida</taxon>
        <taxon>eudicotyledons</taxon>
        <taxon>Gunneridae</taxon>
        <taxon>Pentapetalae</taxon>
        <taxon>asterids</taxon>
        <taxon>lamiids</taxon>
        <taxon>Solanales</taxon>
        <taxon>Solanaceae</taxon>
        <taxon>Solanoideae</taxon>
        <taxon>Hyoscyameae</taxon>
        <taxon>Anisodus</taxon>
    </lineage>
</organism>
<feature type="region of interest" description="Disordered" evidence="1">
    <location>
        <begin position="109"/>
        <end position="139"/>
    </location>
</feature>
<dbReference type="SUPFAM" id="SSF52058">
    <property type="entry name" value="L domain-like"/>
    <property type="match status" value="1"/>
</dbReference>
<comment type="caution">
    <text evidence="2">The sequence shown here is derived from an EMBL/GenBank/DDBJ whole genome shotgun (WGS) entry which is preliminary data.</text>
</comment>
<sequence>MKEINAFLSFCSETIKELARRNILKFMQDLVLSSSHNIENASKKKNLFTQLQIMDLSSNRFERCIPSIVRDLIGLRTLNLSDNGLEDNLRLQLHQYHHALKSQQYQQHLPSSAPSAGPPFNSTPMISQTDSRKGNVTSKTERMSNYFKCIFRESNTGAPTFLESLSDIGQSTTITNFSSTKVELRIP</sequence>
<protein>
    <submittedName>
        <fullName evidence="2">Uncharacterized protein</fullName>
    </submittedName>
</protein>
<dbReference type="InterPro" id="IPR032675">
    <property type="entry name" value="LRR_dom_sf"/>
</dbReference>
<dbReference type="Pfam" id="PF00560">
    <property type="entry name" value="LRR_1"/>
    <property type="match status" value="1"/>
</dbReference>
<keyword evidence="3" id="KW-1185">Reference proteome</keyword>
<dbReference type="Gene3D" id="3.80.10.10">
    <property type="entry name" value="Ribonuclease Inhibitor"/>
    <property type="match status" value="1"/>
</dbReference>
<gene>
    <name evidence="2" type="ORF">RND71_007043</name>
</gene>
<evidence type="ECO:0000313" key="3">
    <source>
        <dbReference type="Proteomes" id="UP001291623"/>
    </source>
</evidence>
<accession>A0AAE1SL29</accession>
<feature type="compositionally biased region" description="Polar residues" evidence="1">
    <location>
        <begin position="109"/>
        <end position="138"/>
    </location>
</feature>
<evidence type="ECO:0000313" key="2">
    <source>
        <dbReference type="EMBL" id="KAK4371659.1"/>
    </source>
</evidence>
<reference evidence="2" key="1">
    <citation type="submission" date="2023-12" db="EMBL/GenBank/DDBJ databases">
        <title>Genome assembly of Anisodus tanguticus.</title>
        <authorList>
            <person name="Wang Y.-J."/>
        </authorList>
    </citation>
    <scope>NUCLEOTIDE SEQUENCE</scope>
    <source>
        <strain evidence="2">KB-2021</strain>
        <tissue evidence="2">Leaf</tissue>
    </source>
</reference>
<dbReference type="AlphaFoldDB" id="A0AAE1SL29"/>
<dbReference type="EMBL" id="JAVYJV010000004">
    <property type="protein sequence ID" value="KAK4371659.1"/>
    <property type="molecule type" value="Genomic_DNA"/>
</dbReference>